<keyword evidence="3" id="KW-1185">Reference proteome</keyword>
<feature type="transmembrane region" description="Helical" evidence="1">
    <location>
        <begin position="21"/>
        <end position="43"/>
    </location>
</feature>
<evidence type="ECO:0000313" key="3">
    <source>
        <dbReference type="Proteomes" id="UP000198656"/>
    </source>
</evidence>
<reference evidence="3" key="1">
    <citation type="submission" date="2016-10" db="EMBL/GenBank/DDBJ databases">
        <authorList>
            <person name="Varghese N."/>
            <person name="Submissions S."/>
        </authorList>
    </citation>
    <scope>NUCLEOTIDE SEQUENCE [LARGE SCALE GENOMIC DNA]</scope>
    <source>
        <strain evidence="3">DSM 8344</strain>
    </source>
</reference>
<sequence>MFERNNKRKRNISLRNLPPHVRALITTLVFAAVYFYVALPAINLQNIDFYFFLVICLALYCFIFLKANGTVRQLAEIRTIMDIRSVWLVLKKHCTVPALICVALVTAVLIGSVISSVFLRARAYSEILPVAEGDFAADMKQISYDRIPMLDKTSAQRLGDRKLGELSDLVSQFTVVNDYTQMNYKDRPVRVATLAYGDIFKWFGNRSQGIPAYLLIDMVTQNVELMRVEEGIKYTDVEHFGRNLNRHLRFNYPTYMFSIPHLEIDETGHPYWICPKIEKTIGLFGGIDVNGAVIVDAVSGECTYYEDVPKWVDQVYSAELIITQYDYRGMYAGGFVNSIFGQKNVTVTTDGYNYIAQDGDLYVYTGITSVTGDKSIVGFILCNQRTKEAHYYPCAGAEEYSAMNSAQGVVQHLAYSATFPLLLNIADQPTYFVALKDDAQLVKMYAMVNVQMYNIVATGATVAECELEYIRLLNQNGLTDQVPSITNGVEGVVQDIRVAVINGTSIYYLKLDSNNSYYTISAAESKNVVLVNAGERVRIQVADTAAAGVIVEAIGLERLP</sequence>
<organism evidence="2 3">
    <name type="scientific">Desulfosporosinus hippei DSM 8344</name>
    <dbReference type="NCBI Taxonomy" id="1121419"/>
    <lineage>
        <taxon>Bacteria</taxon>
        <taxon>Bacillati</taxon>
        <taxon>Bacillota</taxon>
        <taxon>Clostridia</taxon>
        <taxon>Eubacteriales</taxon>
        <taxon>Desulfitobacteriaceae</taxon>
        <taxon>Desulfosporosinus</taxon>
    </lineage>
</organism>
<name>A0A1G7VE34_9FIRM</name>
<evidence type="ECO:0000256" key="1">
    <source>
        <dbReference type="SAM" id="Phobius"/>
    </source>
</evidence>
<feature type="transmembrane region" description="Helical" evidence="1">
    <location>
        <begin position="96"/>
        <end position="119"/>
    </location>
</feature>
<dbReference type="AlphaFoldDB" id="A0A1G7VE34"/>
<gene>
    <name evidence="2" type="ORF">SAMN05443529_10497</name>
</gene>
<keyword evidence="1" id="KW-0812">Transmembrane</keyword>
<keyword evidence="1" id="KW-1133">Transmembrane helix</keyword>
<proteinExistence type="predicted"/>
<dbReference type="EMBL" id="FNCP01000004">
    <property type="protein sequence ID" value="SDG58076.1"/>
    <property type="molecule type" value="Genomic_DNA"/>
</dbReference>
<keyword evidence="1" id="KW-0472">Membrane</keyword>
<evidence type="ECO:0008006" key="4">
    <source>
        <dbReference type="Google" id="ProtNLM"/>
    </source>
</evidence>
<protein>
    <recommendedName>
        <fullName evidence="4">CvpA family protein</fullName>
    </recommendedName>
</protein>
<dbReference type="OrthoDB" id="3169575at2"/>
<dbReference type="RefSeq" id="WP_092330727.1">
    <property type="nucleotide sequence ID" value="NZ_FNCP01000004.1"/>
</dbReference>
<dbReference type="STRING" id="1121419.SAMN05443529_10497"/>
<accession>A0A1G7VE34</accession>
<evidence type="ECO:0000313" key="2">
    <source>
        <dbReference type="EMBL" id="SDG58076.1"/>
    </source>
</evidence>
<dbReference type="Proteomes" id="UP000198656">
    <property type="component" value="Unassembled WGS sequence"/>
</dbReference>
<feature type="transmembrane region" description="Helical" evidence="1">
    <location>
        <begin position="49"/>
        <end position="75"/>
    </location>
</feature>